<evidence type="ECO:0000256" key="1">
    <source>
        <dbReference type="PROSITE-ProRule" id="PRU00325"/>
    </source>
</evidence>
<dbReference type="PROSITE" id="PS50966">
    <property type="entry name" value="ZF_SWIM"/>
    <property type="match status" value="1"/>
</dbReference>
<feature type="domain" description="SWIM-type" evidence="3">
    <location>
        <begin position="617"/>
        <end position="651"/>
    </location>
</feature>
<protein>
    <recommendedName>
        <fullName evidence="3">SWIM-type domain-containing protein</fullName>
    </recommendedName>
</protein>
<dbReference type="AlphaFoldDB" id="A0ABD3HAD5"/>
<gene>
    <name evidence="4" type="ORF">R1sor_008933</name>
</gene>
<dbReference type="GO" id="GO:0008270">
    <property type="term" value="F:zinc ion binding"/>
    <property type="evidence" value="ECO:0007669"/>
    <property type="project" value="UniProtKB-KW"/>
</dbReference>
<feature type="compositionally biased region" description="Polar residues" evidence="2">
    <location>
        <begin position="878"/>
        <end position="908"/>
    </location>
</feature>
<dbReference type="EMBL" id="JBJQOH010000005">
    <property type="protein sequence ID" value="KAL3686359.1"/>
    <property type="molecule type" value="Genomic_DNA"/>
</dbReference>
<feature type="region of interest" description="Disordered" evidence="2">
    <location>
        <begin position="856"/>
        <end position="936"/>
    </location>
</feature>
<dbReference type="InterPro" id="IPR018289">
    <property type="entry name" value="MULE_transposase_dom"/>
</dbReference>
<organism evidence="4 5">
    <name type="scientific">Riccia sorocarpa</name>
    <dbReference type="NCBI Taxonomy" id="122646"/>
    <lineage>
        <taxon>Eukaryota</taxon>
        <taxon>Viridiplantae</taxon>
        <taxon>Streptophyta</taxon>
        <taxon>Embryophyta</taxon>
        <taxon>Marchantiophyta</taxon>
        <taxon>Marchantiopsida</taxon>
        <taxon>Marchantiidae</taxon>
        <taxon>Marchantiales</taxon>
        <taxon>Ricciaceae</taxon>
        <taxon>Riccia</taxon>
    </lineage>
</organism>
<keyword evidence="5" id="KW-1185">Reference proteome</keyword>
<evidence type="ECO:0000313" key="4">
    <source>
        <dbReference type="EMBL" id="KAL3686359.1"/>
    </source>
</evidence>
<sequence length="936" mass="105877">MEGSVVGREVGVCREVRILACDKVQLPPEGYFSSDDLIWYPCNKKGIHGGLRQEAWIPADRFKDFLRGESCRASFQTVFKIRKTKRVVKQGPENQSTMIIRNYWCAYGPQDAPRPTLENWAEVQDAAKKKGKKGKGYGSRPAAMTIDVGLSFRRGCRCHFNTIVDSAREGAMLLSWVERNHVNLSNQICHGLLCPDAGLSNAQIAPRLSPECIQFVERLLRSRVPPGEIILEHQQKVAELIRSSGSGASIHWSRDMHLTSTDIKNIQARLRREGYLYHHEDGQAVRQWTERFPESVIHYVEQDREADKPFCLVISTPWMLEKMAVYGHEGAVCLDATHGTNRYGFQLFTWVVYDRHQNGLPVVWAILERYTTEDLQIVQEKIKKKIETCHSQYLGDAGKFIPSCFLTDDCAAEKASIRLVYPDCPIDLCIWHVRCAFNKNLMTKVSNPVHRALMNRDLASVMYTVDPDPASVSKKFVEKWSSTEPMFCQYYDKNWSPKLQEWVIAFRNHKRNNQNTTGAVERWHSTLKAHIRSSRMTKAMRKLSWLVVLLTSTIELYFWCYAELKVQGRIRNKVVEDQVVTVCVKARSILDSSVTTVEVDGLQMRLFQSLSNPDTCYTVMDWKTKESRCTCTVSAMGNLCKHEVKSLLMDGVTETEIVKTLGRRAGTNYGGADTLSLNREVPLDLNTEPADVILSEEPEFCFPFNMSDGPTSEATDPVEDRTITSEDVIAEIRKFNTKVEGDEFCMSHLLVLCKGAISEVLKMKAQRETNTLLHDSPATKVPNPLEVPSNAATAAELTRTKGWYEIMHESHGKKGSKKRLPEPDTGPVIPLERVQKQKWPSLNEQFDGAAIQHLLGQNKENLNPKRRKRTTIARPKIGSQSQKKPQRLTSGQSRRQPLKDTGSNGENSSAKESDYLVPTADASRANAQGYSTVGNL</sequence>
<dbReference type="Pfam" id="PF10551">
    <property type="entry name" value="MULE"/>
    <property type="match status" value="1"/>
</dbReference>
<dbReference type="PANTHER" id="PTHR33977:SF1">
    <property type="entry name" value="ZINC ION BINDING PROTEIN"/>
    <property type="match status" value="1"/>
</dbReference>
<dbReference type="Proteomes" id="UP001633002">
    <property type="component" value="Unassembled WGS sequence"/>
</dbReference>
<keyword evidence="1" id="KW-0863">Zinc-finger</keyword>
<name>A0ABD3HAD5_9MARC</name>
<feature type="compositionally biased region" description="Polar residues" evidence="2">
    <location>
        <begin position="925"/>
        <end position="936"/>
    </location>
</feature>
<keyword evidence="1" id="KW-0479">Metal-binding</keyword>
<evidence type="ECO:0000259" key="3">
    <source>
        <dbReference type="PROSITE" id="PS50966"/>
    </source>
</evidence>
<dbReference type="InterPro" id="IPR007527">
    <property type="entry name" value="Znf_SWIM"/>
</dbReference>
<evidence type="ECO:0000256" key="2">
    <source>
        <dbReference type="SAM" id="MobiDB-lite"/>
    </source>
</evidence>
<comment type="caution">
    <text evidence="4">The sequence shown here is derived from an EMBL/GenBank/DDBJ whole genome shotgun (WGS) entry which is preliminary data.</text>
</comment>
<reference evidence="4 5" key="1">
    <citation type="submission" date="2024-09" db="EMBL/GenBank/DDBJ databases">
        <title>Chromosome-scale assembly of Riccia sorocarpa.</title>
        <authorList>
            <person name="Paukszto L."/>
        </authorList>
    </citation>
    <scope>NUCLEOTIDE SEQUENCE [LARGE SCALE GENOMIC DNA]</scope>
    <source>
        <strain evidence="4">LP-2024</strain>
        <tissue evidence="4">Aerial parts of the thallus</tissue>
    </source>
</reference>
<keyword evidence="1" id="KW-0862">Zinc</keyword>
<evidence type="ECO:0000313" key="5">
    <source>
        <dbReference type="Proteomes" id="UP001633002"/>
    </source>
</evidence>
<proteinExistence type="predicted"/>
<dbReference type="PANTHER" id="PTHR33977">
    <property type="entry name" value="ZINC ION BINDING PROTEIN"/>
    <property type="match status" value="1"/>
</dbReference>
<feature type="region of interest" description="Disordered" evidence="2">
    <location>
        <begin position="809"/>
        <end position="836"/>
    </location>
</feature>
<accession>A0ABD3HAD5</accession>